<dbReference type="Proteomes" id="UP000076722">
    <property type="component" value="Unassembled WGS sequence"/>
</dbReference>
<accession>A0A164XJU5</accession>
<proteinExistence type="predicted"/>
<name>A0A164XJU5_9AGAM</name>
<protein>
    <submittedName>
        <fullName evidence="1">Uncharacterized protein</fullName>
    </submittedName>
</protein>
<sequence>MRSVRSLLWATGALLLFSGLSSLLYMRSDKLPRLLQGDCPQVLVESEFSHPLPGPNITTRYRDALKPDGRYITSFLSAGWTNDVMAIANTLYIAKLTRRIPILPPFTPSHVGVHAGLIAFSEVFDIDRLSHELRTPILEWHTIKNLTQEDSLPSDDRFYSSYYGGEPEELGCWALWPTQRASGAGPRPGWLPDALNLDISWTPVPFGHNISQWDIHWRTQAIAELGWPQGHAWGVSQAPGYIPQLASKMASMPAENQEAPPPDRIPWPNSLDHQLEPDTQLFCVDFLYYMASFKTGEWGEDHSPVWNTIGTYIHWSRSMTALATQYINIALGLPAEGSIPPYIGVHVRRNDFLLWCWEVPRDECLAPISAYARRVDEIRQSLKKKGFADTDKIPVLISSDEPHVTATTSSFVDNKPLPPGTSEAWWEGVKALGWHWVDHDAMGTESKHGIWYPSLLDACIQSLGVGFVGTDRSTMSLLAARRVQDWVDGPFAMVKWGRPDSDAHRRRAFVEDL</sequence>
<keyword evidence="2" id="KW-1185">Reference proteome</keyword>
<dbReference type="STRING" id="1314777.A0A164XJU5"/>
<reference evidence="1 2" key="1">
    <citation type="journal article" date="2016" name="Mol. Biol. Evol.">
        <title>Comparative Genomics of Early-Diverging Mushroom-Forming Fungi Provides Insights into the Origins of Lignocellulose Decay Capabilities.</title>
        <authorList>
            <person name="Nagy L.G."/>
            <person name="Riley R."/>
            <person name="Tritt A."/>
            <person name="Adam C."/>
            <person name="Daum C."/>
            <person name="Floudas D."/>
            <person name="Sun H."/>
            <person name="Yadav J.S."/>
            <person name="Pangilinan J."/>
            <person name="Larsson K.H."/>
            <person name="Matsuura K."/>
            <person name="Barry K."/>
            <person name="Labutti K."/>
            <person name="Kuo R."/>
            <person name="Ohm R.A."/>
            <person name="Bhattacharya S.S."/>
            <person name="Shirouzu T."/>
            <person name="Yoshinaga Y."/>
            <person name="Martin F.M."/>
            <person name="Grigoriev I.V."/>
            <person name="Hibbett D.S."/>
        </authorList>
    </citation>
    <scope>NUCLEOTIDE SEQUENCE [LARGE SCALE GENOMIC DNA]</scope>
    <source>
        <strain evidence="1 2">HHB9708</strain>
    </source>
</reference>
<evidence type="ECO:0000313" key="2">
    <source>
        <dbReference type="Proteomes" id="UP000076722"/>
    </source>
</evidence>
<organism evidence="1 2">
    <name type="scientific">Sistotremastrum niveocremeum HHB9708</name>
    <dbReference type="NCBI Taxonomy" id="1314777"/>
    <lineage>
        <taxon>Eukaryota</taxon>
        <taxon>Fungi</taxon>
        <taxon>Dikarya</taxon>
        <taxon>Basidiomycota</taxon>
        <taxon>Agaricomycotina</taxon>
        <taxon>Agaricomycetes</taxon>
        <taxon>Sistotremastrales</taxon>
        <taxon>Sistotremastraceae</taxon>
        <taxon>Sertulicium</taxon>
        <taxon>Sertulicium niveocremeum</taxon>
    </lineage>
</organism>
<evidence type="ECO:0000313" key="1">
    <source>
        <dbReference type="EMBL" id="KZS96052.1"/>
    </source>
</evidence>
<dbReference type="Gene3D" id="3.40.50.11350">
    <property type="match status" value="1"/>
</dbReference>
<dbReference type="AlphaFoldDB" id="A0A164XJU5"/>
<dbReference type="CDD" id="cd11296">
    <property type="entry name" value="O-FucT_like"/>
    <property type="match status" value="1"/>
</dbReference>
<dbReference type="OrthoDB" id="423313at2759"/>
<gene>
    <name evidence="1" type="ORF">SISNIDRAFT_451729</name>
</gene>
<dbReference type="EMBL" id="KV419400">
    <property type="protein sequence ID" value="KZS96052.1"/>
    <property type="molecule type" value="Genomic_DNA"/>
</dbReference>